<feature type="compositionally biased region" description="Basic and acidic residues" evidence="1">
    <location>
        <begin position="169"/>
        <end position="179"/>
    </location>
</feature>
<feature type="compositionally biased region" description="Basic and acidic residues" evidence="1">
    <location>
        <begin position="57"/>
        <end position="69"/>
    </location>
</feature>
<evidence type="ECO:0000256" key="1">
    <source>
        <dbReference type="SAM" id="MobiDB-lite"/>
    </source>
</evidence>
<feature type="non-terminal residue" evidence="2">
    <location>
        <position position="1"/>
    </location>
</feature>
<dbReference type="RefSeq" id="WP_199486809.1">
    <property type="nucleotide sequence ID" value="NZ_QURH01000360.1"/>
</dbReference>
<name>A0A372JHW4_9ACTN</name>
<gene>
    <name evidence="2" type="ORF">DZF91_22720</name>
</gene>
<organism evidence="2 3">
    <name type="scientific">Actinomadura logoneensis</name>
    <dbReference type="NCBI Taxonomy" id="2293572"/>
    <lineage>
        <taxon>Bacteria</taxon>
        <taxon>Bacillati</taxon>
        <taxon>Actinomycetota</taxon>
        <taxon>Actinomycetes</taxon>
        <taxon>Streptosporangiales</taxon>
        <taxon>Thermomonosporaceae</taxon>
        <taxon>Actinomadura</taxon>
    </lineage>
</organism>
<feature type="non-terminal residue" evidence="2">
    <location>
        <position position="189"/>
    </location>
</feature>
<keyword evidence="3" id="KW-1185">Reference proteome</keyword>
<comment type="caution">
    <text evidence="2">The sequence shown here is derived from an EMBL/GenBank/DDBJ whole genome shotgun (WGS) entry which is preliminary data.</text>
</comment>
<proteinExistence type="predicted"/>
<reference evidence="2 3" key="1">
    <citation type="submission" date="2018-08" db="EMBL/GenBank/DDBJ databases">
        <title>Actinomadura jelena sp. nov., a novel Actinomycete isolated from soil in Chad.</title>
        <authorList>
            <person name="Shi L."/>
        </authorList>
    </citation>
    <scope>NUCLEOTIDE SEQUENCE [LARGE SCALE GENOMIC DNA]</scope>
    <source>
        <strain evidence="2 3">NEAU-G17</strain>
    </source>
</reference>
<feature type="region of interest" description="Disordered" evidence="1">
    <location>
        <begin position="1"/>
        <end position="77"/>
    </location>
</feature>
<evidence type="ECO:0000313" key="2">
    <source>
        <dbReference type="EMBL" id="RFU39376.1"/>
    </source>
</evidence>
<dbReference type="AlphaFoldDB" id="A0A372JHW4"/>
<dbReference type="EMBL" id="QURH01000360">
    <property type="protein sequence ID" value="RFU39376.1"/>
    <property type="molecule type" value="Genomic_DNA"/>
</dbReference>
<evidence type="ECO:0000313" key="3">
    <source>
        <dbReference type="Proteomes" id="UP000261811"/>
    </source>
</evidence>
<protein>
    <submittedName>
        <fullName evidence="2">Uncharacterized protein</fullName>
    </submittedName>
</protein>
<accession>A0A372JHW4</accession>
<sequence length="189" mass="19484">PGGPDPAGNRPPEKAPPRTRVLGPSATDAGGPAGPPKKADPPGTRVMSETMVGGFDFLDRTPSPERPVHEIPPPSDRTERRVLERYGIGFVSGAQDAGELLDAVREQTEAYHAVLSPDDADSTRIDEASGIRAGVPSVLLVGAPHTGQRRLARLIALTLAEAGLGDGTVRAHDADDVRESAAGPPSGGA</sequence>
<feature type="region of interest" description="Disordered" evidence="1">
    <location>
        <begin position="166"/>
        <end position="189"/>
    </location>
</feature>
<dbReference type="Proteomes" id="UP000261811">
    <property type="component" value="Unassembled WGS sequence"/>
</dbReference>